<dbReference type="NCBIfam" id="TIGR01352">
    <property type="entry name" value="tonB_Cterm"/>
    <property type="match status" value="1"/>
</dbReference>
<gene>
    <name evidence="6" type="ORF">ACFO0A_12660</name>
</gene>
<name>A0ABV8RST7_9SPHN</name>
<dbReference type="SUPFAM" id="SSF74653">
    <property type="entry name" value="TolA/TonB C-terminal domain"/>
    <property type="match status" value="1"/>
</dbReference>
<accession>A0ABV8RST7</accession>
<sequence length="135" mass="14627">MNSVAQWSSGMTDKINQNLELPRRVLNESTDGTVSVAFLCSEDGTPAALRVIHRSGNSTLDRAALRAVSRIPTMHPLPQGIDHGQRFQANIIFASSQSAYDDQIRTLRRDAARTSQALAAQGDTLVLNVTANPRG</sequence>
<keyword evidence="4" id="KW-0472">Membrane</keyword>
<dbReference type="Pfam" id="PF03544">
    <property type="entry name" value="TonB_C"/>
    <property type="match status" value="1"/>
</dbReference>
<protein>
    <submittedName>
        <fullName evidence="6">Energy transducer TonB</fullName>
    </submittedName>
</protein>
<dbReference type="InterPro" id="IPR037682">
    <property type="entry name" value="TonB_C"/>
</dbReference>
<evidence type="ECO:0000256" key="3">
    <source>
        <dbReference type="ARBA" id="ARBA00022989"/>
    </source>
</evidence>
<dbReference type="PROSITE" id="PS52015">
    <property type="entry name" value="TONB_CTD"/>
    <property type="match status" value="1"/>
</dbReference>
<dbReference type="Gene3D" id="3.30.1150.10">
    <property type="match status" value="1"/>
</dbReference>
<keyword evidence="3" id="KW-1133">Transmembrane helix</keyword>
<evidence type="ECO:0000256" key="2">
    <source>
        <dbReference type="ARBA" id="ARBA00022692"/>
    </source>
</evidence>
<comment type="subcellular location">
    <subcellularLocation>
        <location evidence="1">Membrane</location>
        <topology evidence="1">Single-pass membrane protein</topology>
    </subcellularLocation>
</comment>
<evidence type="ECO:0000313" key="7">
    <source>
        <dbReference type="Proteomes" id="UP001595828"/>
    </source>
</evidence>
<evidence type="ECO:0000256" key="1">
    <source>
        <dbReference type="ARBA" id="ARBA00004167"/>
    </source>
</evidence>
<feature type="domain" description="TonB C-terminal" evidence="5">
    <location>
        <begin position="6"/>
        <end position="102"/>
    </location>
</feature>
<keyword evidence="2" id="KW-0812">Transmembrane</keyword>
<dbReference type="Proteomes" id="UP001595828">
    <property type="component" value="Unassembled WGS sequence"/>
</dbReference>
<proteinExistence type="predicted"/>
<evidence type="ECO:0000256" key="4">
    <source>
        <dbReference type="ARBA" id="ARBA00023136"/>
    </source>
</evidence>
<evidence type="ECO:0000313" key="6">
    <source>
        <dbReference type="EMBL" id="MFC4295909.1"/>
    </source>
</evidence>
<dbReference type="EMBL" id="JBHSDR010000006">
    <property type="protein sequence ID" value="MFC4295909.1"/>
    <property type="molecule type" value="Genomic_DNA"/>
</dbReference>
<organism evidence="6 7">
    <name type="scientific">Novosphingobium tardum</name>
    <dbReference type="NCBI Taxonomy" id="1538021"/>
    <lineage>
        <taxon>Bacteria</taxon>
        <taxon>Pseudomonadati</taxon>
        <taxon>Pseudomonadota</taxon>
        <taxon>Alphaproteobacteria</taxon>
        <taxon>Sphingomonadales</taxon>
        <taxon>Sphingomonadaceae</taxon>
        <taxon>Novosphingobium</taxon>
    </lineage>
</organism>
<comment type="caution">
    <text evidence="6">The sequence shown here is derived from an EMBL/GenBank/DDBJ whole genome shotgun (WGS) entry which is preliminary data.</text>
</comment>
<dbReference type="RefSeq" id="WP_379539659.1">
    <property type="nucleotide sequence ID" value="NZ_JBHSDR010000006.1"/>
</dbReference>
<dbReference type="InterPro" id="IPR006260">
    <property type="entry name" value="TonB/TolA_C"/>
</dbReference>
<evidence type="ECO:0000259" key="5">
    <source>
        <dbReference type="PROSITE" id="PS52015"/>
    </source>
</evidence>
<keyword evidence="7" id="KW-1185">Reference proteome</keyword>
<reference evidence="7" key="1">
    <citation type="journal article" date="2019" name="Int. J. Syst. Evol. Microbiol.">
        <title>The Global Catalogue of Microorganisms (GCM) 10K type strain sequencing project: providing services to taxonomists for standard genome sequencing and annotation.</title>
        <authorList>
            <consortium name="The Broad Institute Genomics Platform"/>
            <consortium name="The Broad Institute Genome Sequencing Center for Infectious Disease"/>
            <person name="Wu L."/>
            <person name="Ma J."/>
        </authorList>
    </citation>
    <scope>NUCLEOTIDE SEQUENCE [LARGE SCALE GENOMIC DNA]</scope>
    <source>
        <strain evidence="7">CGMCC 1.12989</strain>
    </source>
</reference>